<dbReference type="Pfam" id="PF00953">
    <property type="entry name" value="Glycos_transf_4"/>
    <property type="match status" value="1"/>
</dbReference>
<evidence type="ECO:0000256" key="2">
    <source>
        <dbReference type="ARBA" id="ARBA00022475"/>
    </source>
</evidence>
<keyword evidence="6 7" id="KW-0472">Membrane</keyword>
<gene>
    <name evidence="8" type="ORF">METZ01_LOCUS340141</name>
</gene>
<evidence type="ECO:0000256" key="1">
    <source>
        <dbReference type="ARBA" id="ARBA00004651"/>
    </source>
</evidence>
<keyword evidence="5 7" id="KW-1133">Transmembrane helix</keyword>
<dbReference type="GO" id="GO:0005886">
    <property type="term" value="C:plasma membrane"/>
    <property type="evidence" value="ECO:0007669"/>
    <property type="project" value="UniProtKB-SubCell"/>
</dbReference>
<keyword evidence="4 7" id="KW-0812">Transmembrane</keyword>
<comment type="subcellular location">
    <subcellularLocation>
        <location evidence="1">Cell membrane</location>
        <topology evidence="1">Multi-pass membrane protein</topology>
    </subcellularLocation>
</comment>
<dbReference type="PANTHER" id="PTHR22926:SF3">
    <property type="entry name" value="UNDECAPRENYL-PHOSPHATE ALPHA-N-ACETYLGLUCOSAMINYL 1-PHOSPHATE TRANSFERASE"/>
    <property type="match status" value="1"/>
</dbReference>
<evidence type="ECO:0000256" key="6">
    <source>
        <dbReference type="ARBA" id="ARBA00023136"/>
    </source>
</evidence>
<proteinExistence type="predicted"/>
<dbReference type="AlphaFoldDB" id="A0A382QQR5"/>
<evidence type="ECO:0000256" key="7">
    <source>
        <dbReference type="SAM" id="Phobius"/>
    </source>
</evidence>
<dbReference type="GO" id="GO:0009103">
    <property type="term" value="P:lipopolysaccharide biosynthetic process"/>
    <property type="evidence" value="ECO:0007669"/>
    <property type="project" value="TreeGrafter"/>
</dbReference>
<dbReference type="GO" id="GO:0016780">
    <property type="term" value="F:phosphotransferase activity, for other substituted phosphate groups"/>
    <property type="evidence" value="ECO:0007669"/>
    <property type="project" value="InterPro"/>
</dbReference>
<feature type="transmembrane region" description="Helical" evidence="7">
    <location>
        <begin position="98"/>
        <end position="117"/>
    </location>
</feature>
<feature type="transmembrane region" description="Helical" evidence="7">
    <location>
        <begin position="46"/>
        <end position="64"/>
    </location>
</feature>
<evidence type="ECO:0000256" key="5">
    <source>
        <dbReference type="ARBA" id="ARBA00022989"/>
    </source>
</evidence>
<feature type="transmembrane region" description="Helical" evidence="7">
    <location>
        <begin position="6"/>
        <end position="25"/>
    </location>
</feature>
<dbReference type="PANTHER" id="PTHR22926">
    <property type="entry name" value="PHOSPHO-N-ACETYLMURAMOYL-PENTAPEPTIDE-TRANSFERASE"/>
    <property type="match status" value="1"/>
</dbReference>
<name>A0A382QQR5_9ZZZZ</name>
<dbReference type="EMBL" id="UINC01115914">
    <property type="protein sequence ID" value="SVC87287.1"/>
    <property type="molecule type" value="Genomic_DNA"/>
</dbReference>
<feature type="non-terminal residue" evidence="8">
    <location>
        <position position="130"/>
    </location>
</feature>
<keyword evidence="2" id="KW-1003">Cell membrane</keyword>
<evidence type="ECO:0008006" key="9">
    <source>
        <dbReference type="Google" id="ProtNLM"/>
    </source>
</evidence>
<keyword evidence="3" id="KW-0808">Transferase</keyword>
<dbReference type="GO" id="GO:0044038">
    <property type="term" value="P:cell wall macromolecule biosynthetic process"/>
    <property type="evidence" value="ECO:0007669"/>
    <property type="project" value="TreeGrafter"/>
</dbReference>
<feature type="transmembrane region" description="Helical" evidence="7">
    <location>
        <begin position="70"/>
        <end position="86"/>
    </location>
</feature>
<accession>A0A382QQR5</accession>
<dbReference type="GO" id="GO:0071555">
    <property type="term" value="P:cell wall organization"/>
    <property type="evidence" value="ECO:0007669"/>
    <property type="project" value="TreeGrafter"/>
</dbReference>
<protein>
    <recommendedName>
        <fullName evidence="9">Undecaprenyl/decaprenyl-phosphate alpha-N-acetylglucosaminyl 1-phosphate transferase</fullName>
    </recommendedName>
</protein>
<evidence type="ECO:0000313" key="8">
    <source>
        <dbReference type="EMBL" id="SVC87287.1"/>
    </source>
</evidence>
<evidence type="ECO:0000256" key="3">
    <source>
        <dbReference type="ARBA" id="ARBA00022679"/>
    </source>
</evidence>
<dbReference type="InterPro" id="IPR000715">
    <property type="entry name" value="Glycosyl_transferase_4"/>
</dbReference>
<sequence>MTILIVSFVLGLVLSLVLNPMYRMLALRMGFVEHPRDDRWHERSTPAVGGLAIFTILLVGFVLLKPLREIWLLLLSVGGIFGIGLIDDLRNLKASTKLIGQIVIASLLLSVGYRLGWTESLTLDTLLTLV</sequence>
<evidence type="ECO:0000256" key="4">
    <source>
        <dbReference type="ARBA" id="ARBA00022692"/>
    </source>
</evidence>
<reference evidence="8" key="1">
    <citation type="submission" date="2018-05" db="EMBL/GenBank/DDBJ databases">
        <authorList>
            <person name="Lanie J.A."/>
            <person name="Ng W.-L."/>
            <person name="Kazmierczak K.M."/>
            <person name="Andrzejewski T.M."/>
            <person name="Davidsen T.M."/>
            <person name="Wayne K.J."/>
            <person name="Tettelin H."/>
            <person name="Glass J.I."/>
            <person name="Rusch D."/>
            <person name="Podicherti R."/>
            <person name="Tsui H.-C.T."/>
            <person name="Winkler M.E."/>
        </authorList>
    </citation>
    <scope>NUCLEOTIDE SEQUENCE</scope>
</reference>
<organism evidence="8">
    <name type="scientific">marine metagenome</name>
    <dbReference type="NCBI Taxonomy" id="408172"/>
    <lineage>
        <taxon>unclassified sequences</taxon>
        <taxon>metagenomes</taxon>
        <taxon>ecological metagenomes</taxon>
    </lineage>
</organism>